<dbReference type="EMBL" id="JANAWD010000057">
    <property type="protein sequence ID" value="KAJ3488904.1"/>
    <property type="molecule type" value="Genomic_DNA"/>
</dbReference>
<reference evidence="2" key="1">
    <citation type="submission" date="2022-07" db="EMBL/GenBank/DDBJ databases">
        <title>Genome Sequence of Physisporinus lineatus.</title>
        <authorList>
            <person name="Buettner E."/>
        </authorList>
    </citation>
    <scope>NUCLEOTIDE SEQUENCE</scope>
    <source>
        <strain evidence="2">VT162</strain>
    </source>
</reference>
<organism evidence="2 3">
    <name type="scientific">Meripilus lineatus</name>
    <dbReference type="NCBI Taxonomy" id="2056292"/>
    <lineage>
        <taxon>Eukaryota</taxon>
        <taxon>Fungi</taxon>
        <taxon>Dikarya</taxon>
        <taxon>Basidiomycota</taxon>
        <taxon>Agaricomycotina</taxon>
        <taxon>Agaricomycetes</taxon>
        <taxon>Polyporales</taxon>
        <taxon>Meripilaceae</taxon>
        <taxon>Meripilus</taxon>
    </lineage>
</organism>
<protein>
    <submittedName>
        <fullName evidence="2">Uncharacterized protein</fullName>
    </submittedName>
</protein>
<evidence type="ECO:0000313" key="2">
    <source>
        <dbReference type="EMBL" id="KAJ3488904.1"/>
    </source>
</evidence>
<dbReference type="Proteomes" id="UP001212997">
    <property type="component" value="Unassembled WGS sequence"/>
</dbReference>
<gene>
    <name evidence="2" type="ORF">NLI96_g2528</name>
</gene>
<comment type="caution">
    <text evidence="2">The sequence shown here is derived from an EMBL/GenBank/DDBJ whole genome shotgun (WGS) entry which is preliminary data.</text>
</comment>
<proteinExistence type="predicted"/>
<evidence type="ECO:0000313" key="3">
    <source>
        <dbReference type="Proteomes" id="UP001212997"/>
    </source>
</evidence>
<feature type="transmembrane region" description="Helical" evidence="1">
    <location>
        <begin position="7"/>
        <end position="28"/>
    </location>
</feature>
<evidence type="ECO:0000256" key="1">
    <source>
        <dbReference type="SAM" id="Phobius"/>
    </source>
</evidence>
<feature type="transmembrane region" description="Helical" evidence="1">
    <location>
        <begin position="34"/>
        <end position="52"/>
    </location>
</feature>
<keyword evidence="1" id="KW-0812">Transmembrane</keyword>
<name>A0AAD5V8I4_9APHY</name>
<accession>A0AAD5V8I4</accession>
<keyword evidence="1" id="KW-0472">Membrane</keyword>
<dbReference type="AlphaFoldDB" id="A0AAD5V8I4"/>
<keyword evidence="3" id="KW-1185">Reference proteome</keyword>
<keyword evidence="1" id="KW-1133">Transmembrane helix</keyword>
<sequence length="66" mass="6982">MIFQDGLIYFIIVLLINVPAAVIAALDLNPVMDTISSTLVSVASVVTSGYAVRHLSKFSSNGIIMA</sequence>